<dbReference type="EMBL" id="SODD01000040">
    <property type="protein sequence ID" value="TDW14533.1"/>
    <property type="molecule type" value="Genomic_DNA"/>
</dbReference>
<keyword evidence="1" id="KW-0812">Transmembrane</keyword>
<feature type="transmembrane region" description="Helical" evidence="1">
    <location>
        <begin position="40"/>
        <end position="65"/>
    </location>
</feature>
<sequence length="66" mass="7576">MSVIHIVEVGAYIVMFALSMWALTAVRFDKLCFTSNPQKVRLLLILLSFALSYLATQFLFSLTIYR</sequence>
<evidence type="ECO:0000313" key="2">
    <source>
        <dbReference type="EMBL" id="TDW14533.1"/>
    </source>
</evidence>
<reference evidence="2 3" key="1">
    <citation type="submission" date="2019-03" db="EMBL/GenBank/DDBJ databases">
        <title>Genomic Encyclopedia of Type Strains, Phase IV (KMG-IV): sequencing the most valuable type-strain genomes for metagenomic binning, comparative biology and taxonomic classification.</title>
        <authorList>
            <person name="Goeker M."/>
        </authorList>
    </citation>
    <scope>NUCLEOTIDE SEQUENCE [LARGE SCALE GENOMIC DNA]</scope>
    <source>
        <strain evidence="2 3">DSM 28867</strain>
    </source>
</reference>
<dbReference type="Pfam" id="PF06612">
    <property type="entry name" value="DUF1146"/>
    <property type="match status" value="1"/>
</dbReference>
<dbReference type="InterPro" id="IPR009526">
    <property type="entry name" value="DUF1146"/>
</dbReference>
<evidence type="ECO:0000256" key="1">
    <source>
        <dbReference type="SAM" id="Phobius"/>
    </source>
</evidence>
<dbReference type="Proteomes" id="UP000294743">
    <property type="component" value="Unassembled WGS sequence"/>
</dbReference>
<evidence type="ECO:0000313" key="3">
    <source>
        <dbReference type="Proteomes" id="UP000294743"/>
    </source>
</evidence>
<gene>
    <name evidence="2" type="ORF">EDD63_1402</name>
</gene>
<keyword evidence="1" id="KW-0472">Membrane</keyword>
<dbReference type="AlphaFoldDB" id="A0A4R7ZAP7"/>
<protein>
    <submittedName>
        <fullName evidence="2">Uncharacterized protein DUF1146</fullName>
    </submittedName>
</protein>
<dbReference type="RefSeq" id="WP_134170746.1">
    <property type="nucleotide sequence ID" value="NZ_SODD01000040.1"/>
</dbReference>
<organism evidence="2 3">
    <name type="scientific">Breznakia blatticola</name>
    <dbReference type="NCBI Taxonomy" id="1754012"/>
    <lineage>
        <taxon>Bacteria</taxon>
        <taxon>Bacillati</taxon>
        <taxon>Bacillota</taxon>
        <taxon>Erysipelotrichia</taxon>
        <taxon>Erysipelotrichales</taxon>
        <taxon>Erysipelotrichaceae</taxon>
        <taxon>Breznakia</taxon>
    </lineage>
</organism>
<feature type="transmembrane region" description="Helical" evidence="1">
    <location>
        <begin position="6"/>
        <end position="28"/>
    </location>
</feature>
<keyword evidence="1" id="KW-1133">Transmembrane helix</keyword>
<dbReference type="OrthoDB" id="1651016at2"/>
<comment type="caution">
    <text evidence="2">The sequence shown here is derived from an EMBL/GenBank/DDBJ whole genome shotgun (WGS) entry which is preliminary data.</text>
</comment>
<keyword evidence="3" id="KW-1185">Reference proteome</keyword>
<proteinExistence type="predicted"/>
<name>A0A4R7ZAP7_9FIRM</name>
<accession>A0A4R7ZAP7</accession>